<dbReference type="SUPFAM" id="SSF53756">
    <property type="entry name" value="UDP-Glycosyltransferase/glycogen phosphorylase"/>
    <property type="match status" value="1"/>
</dbReference>
<name>A0A0A0BRP6_9CELL</name>
<organism evidence="2 3">
    <name type="scientific">Cellulomonas carbonis T26</name>
    <dbReference type="NCBI Taxonomy" id="947969"/>
    <lineage>
        <taxon>Bacteria</taxon>
        <taxon>Bacillati</taxon>
        <taxon>Actinomycetota</taxon>
        <taxon>Actinomycetes</taxon>
        <taxon>Micrococcales</taxon>
        <taxon>Cellulomonadaceae</taxon>
        <taxon>Cellulomonas</taxon>
    </lineage>
</organism>
<feature type="domain" description="Polysaccharide pyruvyl transferase" evidence="1">
    <location>
        <begin position="88"/>
        <end position="311"/>
    </location>
</feature>
<reference evidence="2 3" key="2">
    <citation type="journal article" date="2015" name="Stand. Genomic Sci.">
        <title>Draft genome sequence of Cellulomonas carbonis T26(T) and comparative analysis of six Cellulomonas genomes.</title>
        <authorList>
            <person name="Zhuang W."/>
            <person name="Zhang S."/>
            <person name="Xia X."/>
            <person name="Wang G."/>
        </authorList>
    </citation>
    <scope>NUCLEOTIDE SEQUENCE [LARGE SCALE GENOMIC DNA]</scope>
    <source>
        <strain evidence="2 3">T26</strain>
    </source>
</reference>
<gene>
    <name evidence="2" type="ORF">N868_15775</name>
</gene>
<reference evidence="2 3" key="1">
    <citation type="submission" date="2013-08" db="EMBL/GenBank/DDBJ databases">
        <title>Genome sequencing of Cellulomonas carbonis T26.</title>
        <authorList>
            <person name="Chen F."/>
            <person name="Li Y."/>
            <person name="Wang G."/>
        </authorList>
    </citation>
    <scope>NUCLEOTIDE SEQUENCE [LARGE SCALE GENOMIC DNA]</scope>
    <source>
        <strain evidence="2 3">T26</strain>
    </source>
</reference>
<dbReference type="PANTHER" id="PTHR36836">
    <property type="entry name" value="COLANIC ACID BIOSYNTHESIS PROTEIN WCAK"/>
    <property type="match status" value="1"/>
</dbReference>
<comment type="caution">
    <text evidence="2">The sequence shown here is derived from an EMBL/GenBank/DDBJ whole genome shotgun (WGS) entry which is preliminary data.</text>
</comment>
<dbReference type="AlphaFoldDB" id="A0A0A0BRP6"/>
<proteinExistence type="predicted"/>
<dbReference type="PANTHER" id="PTHR36836:SF1">
    <property type="entry name" value="COLANIC ACID BIOSYNTHESIS PROTEIN WCAK"/>
    <property type="match status" value="1"/>
</dbReference>
<dbReference type="Pfam" id="PF04230">
    <property type="entry name" value="PS_pyruv_trans"/>
    <property type="match status" value="1"/>
</dbReference>
<accession>A0A0A0BRP6</accession>
<evidence type="ECO:0000313" key="3">
    <source>
        <dbReference type="Proteomes" id="UP000029839"/>
    </source>
</evidence>
<evidence type="ECO:0000259" key="1">
    <source>
        <dbReference type="Pfam" id="PF04230"/>
    </source>
</evidence>
<keyword evidence="3" id="KW-1185">Reference proteome</keyword>
<sequence length="381" mass="40352">MSTAPAAGMLSGVRRRVGELRRATGYVPFLRSHGRSAAYVGWSGNGNLGDEAMLEAHRRLLAPWDVRQVPNLPDNAVLRAVGRRGAIGAVCLGGGTLIFNGHFRETLTALLAAAPSAPRTMLSVGVEDPTYAQGRRAAVRAEPALWAPILREFPTVRVRGPRSAASLAEIGVDAQVVGDPALALALPADLADPLSGDMAAVRGERPVVGINVGVTDDLWGQDEDGLLGHVRDLARRLVERGTEVRLISTTTEDTAPLERLAAEVPGVVAPPACELDTVLRALAACDVLVGEKLHALVLAARVGVPGIAMEYRPKCRDFQQSVGRERYTLRTDELTSGSLLELVDEVLADLDAQRAAMVAEVATLATELERAADDARSTLVA</sequence>
<protein>
    <recommendedName>
        <fullName evidence="1">Polysaccharide pyruvyl transferase domain-containing protein</fullName>
    </recommendedName>
</protein>
<dbReference type="EMBL" id="AXCY01000055">
    <property type="protein sequence ID" value="KGM10307.1"/>
    <property type="molecule type" value="Genomic_DNA"/>
</dbReference>
<evidence type="ECO:0000313" key="2">
    <source>
        <dbReference type="EMBL" id="KGM10307.1"/>
    </source>
</evidence>
<dbReference type="Proteomes" id="UP000029839">
    <property type="component" value="Unassembled WGS sequence"/>
</dbReference>
<dbReference type="InterPro" id="IPR007345">
    <property type="entry name" value="Polysacch_pyruvyl_Trfase"/>
</dbReference>
<dbReference type="Gene3D" id="3.40.50.2000">
    <property type="entry name" value="Glycogen Phosphorylase B"/>
    <property type="match status" value="1"/>
</dbReference>